<reference evidence="1" key="1">
    <citation type="journal article" date="2021" name="Proc. Natl. Acad. Sci. U.S.A.">
        <title>A Catalog of Tens of Thousands of Viruses from Human Metagenomes Reveals Hidden Associations with Chronic Diseases.</title>
        <authorList>
            <person name="Tisza M.J."/>
            <person name="Buck C.B."/>
        </authorList>
    </citation>
    <scope>NUCLEOTIDE SEQUENCE</scope>
    <source>
        <strain evidence="1">Ct8Lf7</strain>
    </source>
</reference>
<organism evidence="1">
    <name type="scientific">Podoviridae sp. ct8Lf7</name>
    <dbReference type="NCBI Taxonomy" id="2827723"/>
    <lineage>
        <taxon>Viruses</taxon>
        <taxon>Duplodnaviria</taxon>
        <taxon>Heunggongvirae</taxon>
        <taxon>Uroviricota</taxon>
        <taxon>Caudoviricetes</taxon>
    </lineage>
</organism>
<dbReference type="EMBL" id="BK032511">
    <property type="protein sequence ID" value="DAF44498.1"/>
    <property type="molecule type" value="Genomic_DNA"/>
</dbReference>
<name>A0A8S5S1D7_9CAUD</name>
<protein>
    <submittedName>
        <fullName evidence="1">Uncharacterized protein</fullName>
    </submittedName>
</protein>
<accession>A0A8S5S1D7</accession>
<proteinExistence type="predicted"/>
<sequence>MNLTKFYQCGFKNLSGRHFIVSYKSIINLQIHRNMYPF</sequence>
<evidence type="ECO:0000313" key="1">
    <source>
        <dbReference type="EMBL" id="DAF44498.1"/>
    </source>
</evidence>